<protein>
    <submittedName>
        <fullName evidence="1">Uncharacterized protein</fullName>
    </submittedName>
</protein>
<reference evidence="1 2" key="1">
    <citation type="submission" date="2018-07" db="EMBL/GenBank/DDBJ databases">
        <title>Section-level genome sequencing of Aspergillus section Nigri to investigate inter- and intra-species variation.</title>
        <authorList>
            <consortium name="DOE Joint Genome Institute"/>
            <person name="Vesth T.C."/>
            <person name="Nybo J.L."/>
            <person name="Theobald S."/>
            <person name="Frisvad J.C."/>
            <person name="Larsen T.O."/>
            <person name="Nielsen K.F."/>
            <person name="Hoof J.B."/>
            <person name="Brandl J."/>
            <person name="Salamov A."/>
            <person name="Riley R."/>
            <person name="Gladden J.M."/>
            <person name="Phatale P."/>
            <person name="Nielsen M.T."/>
            <person name="Lyhne E.K."/>
            <person name="Kogle M.E."/>
            <person name="Strasser K."/>
            <person name="McDonnell E."/>
            <person name="Barry K."/>
            <person name="Clum A."/>
            <person name="Chen C."/>
            <person name="Nolan M."/>
            <person name="Sandor L."/>
            <person name="Kuo A."/>
            <person name="Lipzen A."/>
            <person name="Hainaut M."/>
            <person name="Drula E."/>
            <person name="Tsang A."/>
            <person name="Magnuson J.K."/>
            <person name="Henrissat B."/>
            <person name="Wiebenga A."/>
            <person name="Simmons B.A."/>
            <person name="Makela M.R."/>
            <person name="De vries R.P."/>
            <person name="Grigoriev I.V."/>
            <person name="Mortensen U.H."/>
            <person name="Baker S.E."/>
            <person name="Andersen M.R."/>
        </authorList>
    </citation>
    <scope>NUCLEOTIDE SEQUENCE [LARGE SCALE GENOMIC DNA]</scope>
    <source>
        <strain evidence="1 2">ATCC 13496</strain>
    </source>
</reference>
<gene>
    <name evidence="1" type="ORF">M747DRAFT_231443</name>
</gene>
<dbReference type="AlphaFoldDB" id="A0A370C754"/>
<accession>A0A370C754</accession>
<dbReference type="Proteomes" id="UP000253845">
    <property type="component" value="Unassembled WGS sequence"/>
</dbReference>
<evidence type="ECO:0000313" key="2">
    <source>
        <dbReference type="Proteomes" id="UP000253845"/>
    </source>
</evidence>
<organism evidence="1 2">
    <name type="scientific">Aspergillus niger ATCC 13496</name>
    <dbReference type="NCBI Taxonomy" id="1353008"/>
    <lineage>
        <taxon>Eukaryota</taxon>
        <taxon>Fungi</taxon>
        <taxon>Dikarya</taxon>
        <taxon>Ascomycota</taxon>
        <taxon>Pezizomycotina</taxon>
        <taxon>Eurotiomycetes</taxon>
        <taxon>Eurotiomycetidae</taxon>
        <taxon>Eurotiales</taxon>
        <taxon>Aspergillaceae</taxon>
        <taxon>Aspergillus</taxon>
        <taxon>Aspergillus subgen. Circumdati</taxon>
    </lineage>
</organism>
<sequence>MEDVMDNQILKAGDSFSLSPATSRLAGPLTRHRWGYEVDRDTSSEPYCPPATIFPVMVKRAGGGPKVSTLDTTEPNLMFGSGTTEPSPAHTPAGGEGVREWEGSLPHLAVWIDSEWILLVSHGRTSTQAEMPTSRPKGLNLDFPPDYGGFDAVLFFTVPISLIPFRLPDPVGQGWAPVSPPFQDSKAIVLSGNNHPNTGKASDTQTVVIAGHQHTLPQNICMQRSHQGVDFDKNHFSCLSYWHKVLSDSRRTTLGVTLMAMGPAMPNADATVLAIPGGRAISCAVLLTRSYAIVHMPFGQVANARTGLSKSKELLLPPYKIGLSRWQEHDCHKVFRFRFHTWVKSAESAAYGIGTEAPSSAETDPSFLSASERLFALTPRFGLGVLSSGTSWQYVMELGPCSRSTVRLVGSRKPFRMSHFVSDIHHFCGDPFGDGEESDLDRTSKIACVMGGNEEVGCRD</sequence>
<dbReference type="EMBL" id="KZ851904">
    <property type="protein sequence ID" value="RDH23654.1"/>
    <property type="molecule type" value="Genomic_DNA"/>
</dbReference>
<dbReference type="VEuPathDB" id="FungiDB:M747DRAFT_231443"/>
<proteinExistence type="predicted"/>
<evidence type="ECO:0000313" key="1">
    <source>
        <dbReference type="EMBL" id="RDH23654.1"/>
    </source>
</evidence>
<name>A0A370C754_ASPNG</name>